<dbReference type="RefSeq" id="WP_259054466.1">
    <property type="nucleotide sequence ID" value="NZ_JANUCT010000005.1"/>
</dbReference>
<comment type="caution">
    <text evidence="1">The sequence shown here is derived from an EMBL/GenBank/DDBJ whole genome shotgun (WGS) entry which is preliminary data.</text>
</comment>
<dbReference type="Pfam" id="PF09996">
    <property type="entry name" value="DUF2237"/>
    <property type="match status" value="1"/>
</dbReference>
<accession>A0AAE3HLX7</accession>
<dbReference type="AlphaFoldDB" id="A0AAE3HLX7"/>
<name>A0AAE3HLX7_9GAMM</name>
<dbReference type="Proteomes" id="UP001204445">
    <property type="component" value="Unassembled WGS sequence"/>
</dbReference>
<organism evidence="1 2">
    <name type="scientific">Methylohalomonas lacus</name>
    <dbReference type="NCBI Taxonomy" id="398773"/>
    <lineage>
        <taxon>Bacteria</taxon>
        <taxon>Pseudomonadati</taxon>
        <taxon>Pseudomonadota</taxon>
        <taxon>Gammaproteobacteria</taxon>
        <taxon>Methylohalomonadales</taxon>
        <taxon>Methylohalomonadaceae</taxon>
        <taxon>Methylohalomonas</taxon>
    </lineage>
</organism>
<proteinExistence type="predicted"/>
<sequence length="124" mass="13827">MTVESINIFGEPLQPCCFEPITGAYRDGYCNTGVEDFGDHVICARLTAEFLEFSAQLGNDLITPRPEFGFPGLKPGDHWCLCAQRWQEAFEAGVAPPVYLQGTHKRVLDIVARETLEQHALDLD</sequence>
<evidence type="ECO:0000313" key="2">
    <source>
        <dbReference type="Proteomes" id="UP001204445"/>
    </source>
</evidence>
<protein>
    <submittedName>
        <fullName evidence="1">Uncharacterized protein (DUF2237 family)</fullName>
    </submittedName>
</protein>
<dbReference type="PANTHER" id="PTHR37466:SF1">
    <property type="entry name" value="SLR1628 PROTEIN"/>
    <property type="match status" value="1"/>
</dbReference>
<dbReference type="InterPro" id="IPR018714">
    <property type="entry name" value="DUF2237"/>
</dbReference>
<gene>
    <name evidence="1" type="ORF">J2T55_000875</name>
</gene>
<dbReference type="PANTHER" id="PTHR37466">
    <property type="entry name" value="SLR1628 PROTEIN"/>
    <property type="match status" value="1"/>
</dbReference>
<dbReference type="EMBL" id="JANUCT010000005">
    <property type="protein sequence ID" value="MCS3902867.1"/>
    <property type="molecule type" value="Genomic_DNA"/>
</dbReference>
<evidence type="ECO:0000313" key="1">
    <source>
        <dbReference type="EMBL" id="MCS3902867.1"/>
    </source>
</evidence>
<reference evidence="1" key="1">
    <citation type="submission" date="2022-08" db="EMBL/GenBank/DDBJ databases">
        <title>Genomic Encyclopedia of Type Strains, Phase III (KMG-III): the genomes of soil and plant-associated and newly described type strains.</title>
        <authorList>
            <person name="Whitman W."/>
        </authorList>
    </citation>
    <scope>NUCLEOTIDE SEQUENCE</scope>
    <source>
        <strain evidence="1">HMT 1</strain>
    </source>
</reference>
<keyword evidence="2" id="KW-1185">Reference proteome</keyword>
<dbReference type="Gene3D" id="3.30.56.110">
    <property type="entry name" value="Protein of unknown function DUF2237"/>
    <property type="match status" value="1"/>
</dbReference>